<evidence type="ECO:0000313" key="3">
    <source>
        <dbReference type="EMBL" id="UUY04826.1"/>
    </source>
</evidence>
<dbReference type="RefSeq" id="WP_353865306.1">
    <property type="nucleotide sequence ID" value="NZ_CP088295.1"/>
</dbReference>
<keyword evidence="2" id="KW-0472">Membrane</keyword>
<evidence type="ECO:0000256" key="2">
    <source>
        <dbReference type="SAM" id="Phobius"/>
    </source>
</evidence>
<dbReference type="EMBL" id="CP088295">
    <property type="protein sequence ID" value="UUY04826.1"/>
    <property type="molecule type" value="Genomic_DNA"/>
</dbReference>
<feature type="region of interest" description="Disordered" evidence="1">
    <location>
        <begin position="1"/>
        <end position="27"/>
    </location>
</feature>
<protein>
    <submittedName>
        <fullName evidence="3">DUF3105 domain-containing protein</fullName>
    </submittedName>
</protein>
<feature type="compositionally biased region" description="Basic and acidic residues" evidence="1">
    <location>
        <begin position="1"/>
        <end position="26"/>
    </location>
</feature>
<gene>
    <name evidence="3" type="ORF">LRS13_04665</name>
</gene>
<feature type="region of interest" description="Disordered" evidence="1">
    <location>
        <begin position="56"/>
        <end position="79"/>
    </location>
</feature>
<keyword evidence="2" id="KW-0812">Transmembrane</keyword>
<feature type="compositionally biased region" description="Low complexity" evidence="1">
    <location>
        <begin position="63"/>
        <end position="72"/>
    </location>
</feature>
<accession>A0ABY5PJM3</accession>
<keyword evidence="4" id="KW-1185">Reference proteome</keyword>
<feature type="region of interest" description="Disordered" evidence="1">
    <location>
        <begin position="92"/>
        <end position="130"/>
    </location>
</feature>
<dbReference type="Pfam" id="PF11303">
    <property type="entry name" value="DUF3105"/>
    <property type="match status" value="1"/>
</dbReference>
<dbReference type="Proteomes" id="UP001058860">
    <property type="component" value="Chromosome"/>
</dbReference>
<sequence length="234" mass="25379">MASREEEKRKRREEREAQQRAKEQATKRGRLVTIGGAIAAAIVVIVVGVVLATGSGGDDEAATKAAAESGGAPIPEQQEKDFDTAVKASGCTFTEHPNEGATHQSEPFDGYKTNPPTSGTHSPEPAADGIYEAGNSPDPNNWVHTLEHGRVIIQYKQGTSEERIAQLKTLTGENVNGSPGYHVVLMENTTDMPYDVAAVTWTRTLGCETFTDETFDAIRVFRDRWVDKAPELVP</sequence>
<reference evidence="4" key="1">
    <citation type="submission" date="2021-11" db="EMBL/GenBank/DDBJ databases">
        <title>Cultivation dependent microbiological survey of springs from the worlds oldest radium mine currently devoted to the extraction of radon-saturated water.</title>
        <authorList>
            <person name="Kapinusova G."/>
            <person name="Smrhova T."/>
            <person name="Strejcek M."/>
            <person name="Suman J."/>
            <person name="Jani K."/>
            <person name="Pajer P."/>
            <person name="Uhlik O."/>
        </authorList>
    </citation>
    <scope>NUCLEOTIDE SEQUENCE [LARGE SCALE GENOMIC DNA]</scope>
    <source>
        <strain evidence="4">J379</strain>
    </source>
</reference>
<feature type="transmembrane region" description="Helical" evidence="2">
    <location>
        <begin position="31"/>
        <end position="52"/>
    </location>
</feature>
<organism evidence="3 4">
    <name type="scientific">Svornostia abyssi</name>
    <dbReference type="NCBI Taxonomy" id="2898438"/>
    <lineage>
        <taxon>Bacteria</taxon>
        <taxon>Bacillati</taxon>
        <taxon>Actinomycetota</taxon>
        <taxon>Thermoleophilia</taxon>
        <taxon>Solirubrobacterales</taxon>
        <taxon>Baekduiaceae</taxon>
        <taxon>Svornostia</taxon>
    </lineage>
</organism>
<name>A0ABY5PJM3_9ACTN</name>
<proteinExistence type="predicted"/>
<evidence type="ECO:0000313" key="4">
    <source>
        <dbReference type="Proteomes" id="UP001058860"/>
    </source>
</evidence>
<dbReference type="InterPro" id="IPR021454">
    <property type="entry name" value="DUF3105"/>
</dbReference>
<keyword evidence="2" id="KW-1133">Transmembrane helix</keyword>
<evidence type="ECO:0000256" key="1">
    <source>
        <dbReference type="SAM" id="MobiDB-lite"/>
    </source>
</evidence>